<name>A0A5C6W644_9BACI</name>
<dbReference type="OrthoDB" id="9797989at2"/>
<organism evidence="2 3">
    <name type="scientific">Metabacillus litoralis</name>
    <dbReference type="NCBI Taxonomy" id="152268"/>
    <lineage>
        <taxon>Bacteria</taxon>
        <taxon>Bacillati</taxon>
        <taxon>Bacillota</taxon>
        <taxon>Bacilli</taxon>
        <taxon>Bacillales</taxon>
        <taxon>Bacillaceae</taxon>
        <taxon>Metabacillus</taxon>
    </lineage>
</organism>
<gene>
    <name evidence="2" type="ORF">FS935_06430</name>
</gene>
<dbReference type="GO" id="GO:0016747">
    <property type="term" value="F:acyltransferase activity, transferring groups other than amino-acyl groups"/>
    <property type="evidence" value="ECO:0007669"/>
    <property type="project" value="InterPro"/>
</dbReference>
<protein>
    <submittedName>
        <fullName evidence="2">GNAT family N-acetyltransferase</fullName>
    </submittedName>
</protein>
<dbReference type="AlphaFoldDB" id="A0A5C6W644"/>
<evidence type="ECO:0000313" key="2">
    <source>
        <dbReference type="EMBL" id="TXC92015.1"/>
    </source>
</evidence>
<dbReference type="Gene3D" id="3.40.630.30">
    <property type="match status" value="1"/>
</dbReference>
<dbReference type="PROSITE" id="PS51186">
    <property type="entry name" value="GNAT"/>
    <property type="match status" value="1"/>
</dbReference>
<dbReference type="CDD" id="cd04301">
    <property type="entry name" value="NAT_SF"/>
    <property type="match status" value="1"/>
</dbReference>
<dbReference type="Pfam" id="PF13302">
    <property type="entry name" value="Acetyltransf_3"/>
    <property type="match status" value="1"/>
</dbReference>
<dbReference type="SUPFAM" id="SSF55729">
    <property type="entry name" value="Acyl-CoA N-acyltransferases (Nat)"/>
    <property type="match status" value="1"/>
</dbReference>
<dbReference type="InterPro" id="IPR000182">
    <property type="entry name" value="GNAT_dom"/>
</dbReference>
<reference evidence="2 3" key="1">
    <citation type="journal article" date="2005" name="Int. J. Syst. Evol. Microbiol.">
        <title>Bacillus litoralis sp. nov., isolated from a tidal flat of the Yellow Sea in Korea.</title>
        <authorList>
            <person name="Yoon J.H."/>
            <person name="Oh T.K."/>
        </authorList>
    </citation>
    <scope>NUCLEOTIDE SEQUENCE [LARGE SCALE GENOMIC DNA]</scope>
    <source>
        <strain evidence="2 3">SW-211</strain>
    </source>
</reference>
<dbReference type="EMBL" id="VOQF01000003">
    <property type="protein sequence ID" value="TXC92015.1"/>
    <property type="molecule type" value="Genomic_DNA"/>
</dbReference>
<feature type="domain" description="N-acetyltransferase" evidence="1">
    <location>
        <begin position="19"/>
        <end position="173"/>
    </location>
</feature>
<dbReference type="Proteomes" id="UP000321363">
    <property type="component" value="Unassembled WGS sequence"/>
</dbReference>
<dbReference type="RefSeq" id="WP_146946760.1">
    <property type="nucleotide sequence ID" value="NZ_VOQF01000003.1"/>
</dbReference>
<proteinExistence type="predicted"/>
<dbReference type="PANTHER" id="PTHR39173:SF1">
    <property type="entry name" value="ACETYLTRANSFERASE"/>
    <property type="match status" value="1"/>
</dbReference>
<keyword evidence="3" id="KW-1185">Reference proteome</keyword>
<evidence type="ECO:0000313" key="3">
    <source>
        <dbReference type="Proteomes" id="UP000321363"/>
    </source>
</evidence>
<keyword evidence="2" id="KW-0808">Transferase</keyword>
<dbReference type="InterPro" id="IPR016181">
    <property type="entry name" value="Acyl_CoA_acyltransferase"/>
</dbReference>
<accession>A0A5C6W644</accession>
<evidence type="ECO:0000259" key="1">
    <source>
        <dbReference type="PROSITE" id="PS51186"/>
    </source>
</evidence>
<comment type="caution">
    <text evidence="2">The sequence shown here is derived from an EMBL/GenBank/DDBJ whole genome shotgun (WGS) entry which is preliminary data.</text>
</comment>
<dbReference type="PANTHER" id="PTHR39173">
    <property type="entry name" value="ACETYLTRANSFERASE"/>
    <property type="match status" value="1"/>
</dbReference>
<sequence length="174" mass="20125">MSSSLTLIKPTTDLKEEYLSFYDEWVQSKEEMIPWVIEKDPTNFDNMIQFLANNEKGINLPTGWVPDSTYWLINEESRILGVVNIRHELTDFLLTRGGHIGYGIRPSERKKGYATKLLHLALEKTKKLGIKKVLVVCDEWNIGSYKTIKNNGGIEESDFVEDNGNVIKRFWIEE</sequence>